<dbReference type="InterPro" id="IPR046450">
    <property type="entry name" value="PA_dom_sf"/>
</dbReference>
<dbReference type="EMBL" id="UINC01001074">
    <property type="protein sequence ID" value="SUZ69895.1"/>
    <property type="molecule type" value="Genomic_DNA"/>
</dbReference>
<dbReference type="SUPFAM" id="SSF53187">
    <property type="entry name" value="Zn-dependent exopeptidases"/>
    <property type="match status" value="1"/>
</dbReference>
<dbReference type="FunFam" id="3.40.630.10:FF:000088">
    <property type="entry name" value="Peptidase M20"/>
    <property type="match status" value="1"/>
</dbReference>
<evidence type="ECO:0000256" key="5">
    <source>
        <dbReference type="ARBA" id="ARBA00022801"/>
    </source>
</evidence>
<keyword evidence="4" id="KW-0732">Signal</keyword>
<dbReference type="GO" id="GO:0008235">
    <property type="term" value="F:metalloexopeptidase activity"/>
    <property type="evidence" value="ECO:0007669"/>
    <property type="project" value="InterPro"/>
</dbReference>
<dbReference type="PANTHER" id="PTHR12147:SF56">
    <property type="entry name" value="AMINOPEPTIDASE YDR415C-RELATED"/>
    <property type="match status" value="1"/>
</dbReference>
<keyword evidence="2" id="KW-0645">Protease</keyword>
<evidence type="ECO:0000256" key="2">
    <source>
        <dbReference type="ARBA" id="ARBA00022670"/>
    </source>
</evidence>
<name>A0A381PS93_9ZZZZ</name>
<sequence>VKSSRALIGALVLSLACQSSGGERPGDIVADSLLTRIQVLASDEFEGRAPGSVGEARTVSYLTDQFQQIGLAPGNPNGTFVQAVPLIGITPQESTGLEIIRDNEKLMLMPGADYVAYTKRVVEEVELNGELVFVGYGAVAPEYAWDDFKGVDVKGKVLLMLVNDPPGPEIFGGRAMTYYGRWTYKFEIAAARGAAGALVIHETGPAGYPWEVIGTNPYGEQFDLITEDRNMGRVQIEGWLQRAATAQLFRMAGFDFEEAKRAATQRDFQPIALGLTARTTVVNNLRMVNSHNVVARLEGTKAPDETIIYVAHWDHLGADTSLLGDQIFNGAKDNASGTAGLLEIASEFKRARLPSRSVLFLAVTAEEQGLLGSRYYTGHPLYPLAQTVAVINMDALNVLGRTRDVTVVGMGQSNLDDLAGRIVRSMGRTLRPDPEPEKGFYYRSDHFEFAKVGIPAFNPNGGVEFLDKEEDWGLDMRERYTDEDYHKVSDEVKDYWDLAGAADDLKLFFEMGRDLANGKAWPEWSDSSEFRAVRELSRAPVQ</sequence>
<feature type="domain" description="Peptidase M28" evidence="7">
    <location>
        <begin position="292"/>
        <end position="494"/>
    </location>
</feature>
<dbReference type="SUPFAM" id="SSF52025">
    <property type="entry name" value="PA domain"/>
    <property type="match status" value="1"/>
</dbReference>
<evidence type="ECO:0000313" key="8">
    <source>
        <dbReference type="EMBL" id="SUZ69895.1"/>
    </source>
</evidence>
<dbReference type="GO" id="GO:0006508">
    <property type="term" value="P:proteolysis"/>
    <property type="evidence" value="ECO:0007669"/>
    <property type="project" value="UniProtKB-KW"/>
</dbReference>
<dbReference type="Gene3D" id="3.50.30.30">
    <property type="match status" value="1"/>
</dbReference>
<keyword evidence="1" id="KW-0031">Aminopeptidase</keyword>
<dbReference type="AlphaFoldDB" id="A0A381PS93"/>
<proteinExistence type="predicted"/>
<dbReference type="CDD" id="cd05660">
    <property type="entry name" value="M28_like_PA"/>
    <property type="match status" value="1"/>
</dbReference>
<keyword evidence="3" id="KW-0479">Metal-binding</keyword>
<dbReference type="InterPro" id="IPR007484">
    <property type="entry name" value="Peptidase_M28"/>
</dbReference>
<accession>A0A381PS93</accession>
<dbReference type="GO" id="GO:0004177">
    <property type="term" value="F:aminopeptidase activity"/>
    <property type="evidence" value="ECO:0007669"/>
    <property type="project" value="UniProtKB-KW"/>
</dbReference>
<protein>
    <recommendedName>
        <fullName evidence="7">Peptidase M28 domain-containing protein</fullName>
    </recommendedName>
</protein>
<organism evidence="8">
    <name type="scientific">marine metagenome</name>
    <dbReference type="NCBI Taxonomy" id="408172"/>
    <lineage>
        <taxon>unclassified sequences</taxon>
        <taxon>metagenomes</taxon>
        <taxon>ecological metagenomes</taxon>
    </lineage>
</organism>
<dbReference type="Gene3D" id="3.40.630.10">
    <property type="entry name" value="Zn peptidases"/>
    <property type="match status" value="1"/>
</dbReference>
<dbReference type="Pfam" id="PF04389">
    <property type="entry name" value="Peptidase_M28"/>
    <property type="match status" value="1"/>
</dbReference>
<gene>
    <name evidence="8" type="ORF">METZ01_LOCUS22749</name>
</gene>
<evidence type="ECO:0000259" key="7">
    <source>
        <dbReference type="Pfam" id="PF04389"/>
    </source>
</evidence>
<evidence type="ECO:0000256" key="6">
    <source>
        <dbReference type="ARBA" id="ARBA00022833"/>
    </source>
</evidence>
<reference evidence="8" key="1">
    <citation type="submission" date="2018-05" db="EMBL/GenBank/DDBJ databases">
        <authorList>
            <person name="Lanie J.A."/>
            <person name="Ng W.-L."/>
            <person name="Kazmierczak K.M."/>
            <person name="Andrzejewski T.M."/>
            <person name="Davidsen T.M."/>
            <person name="Wayne K.J."/>
            <person name="Tettelin H."/>
            <person name="Glass J.I."/>
            <person name="Rusch D."/>
            <person name="Podicherti R."/>
            <person name="Tsui H.-C.T."/>
            <person name="Winkler M.E."/>
        </authorList>
    </citation>
    <scope>NUCLEOTIDE SEQUENCE</scope>
</reference>
<evidence type="ECO:0000256" key="4">
    <source>
        <dbReference type="ARBA" id="ARBA00022729"/>
    </source>
</evidence>
<evidence type="ECO:0000256" key="3">
    <source>
        <dbReference type="ARBA" id="ARBA00022723"/>
    </source>
</evidence>
<keyword evidence="6" id="KW-0862">Zinc</keyword>
<dbReference type="InterPro" id="IPR045175">
    <property type="entry name" value="M28_fam"/>
</dbReference>
<feature type="non-terminal residue" evidence="8">
    <location>
        <position position="1"/>
    </location>
</feature>
<dbReference type="PANTHER" id="PTHR12147">
    <property type="entry name" value="METALLOPEPTIDASE M28 FAMILY MEMBER"/>
    <property type="match status" value="1"/>
</dbReference>
<keyword evidence="5" id="KW-0378">Hydrolase</keyword>
<dbReference type="GO" id="GO:0046872">
    <property type="term" value="F:metal ion binding"/>
    <property type="evidence" value="ECO:0007669"/>
    <property type="project" value="UniProtKB-KW"/>
</dbReference>
<evidence type="ECO:0000256" key="1">
    <source>
        <dbReference type="ARBA" id="ARBA00022438"/>
    </source>
</evidence>